<name>A0A0M3IF99_ASCLU</name>
<dbReference type="SUPFAM" id="SSF144000">
    <property type="entry name" value="Oxysterol-binding protein-like"/>
    <property type="match status" value="1"/>
</dbReference>
<dbReference type="InterPro" id="IPR037239">
    <property type="entry name" value="OSBP_sf"/>
</dbReference>
<dbReference type="GO" id="GO:0032934">
    <property type="term" value="F:sterol binding"/>
    <property type="evidence" value="ECO:0007669"/>
    <property type="project" value="TreeGrafter"/>
</dbReference>
<dbReference type="Gene3D" id="3.30.70.3490">
    <property type="match status" value="1"/>
</dbReference>
<organism evidence="4 5">
    <name type="scientific">Ascaris lumbricoides</name>
    <name type="common">Giant roundworm</name>
    <dbReference type="NCBI Taxonomy" id="6252"/>
    <lineage>
        <taxon>Eukaryota</taxon>
        <taxon>Metazoa</taxon>
        <taxon>Ecdysozoa</taxon>
        <taxon>Nematoda</taxon>
        <taxon>Chromadorea</taxon>
        <taxon>Rhabditida</taxon>
        <taxon>Spirurina</taxon>
        <taxon>Ascaridomorpha</taxon>
        <taxon>Ascaridoidea</taxon>
        <taxon>Ascarididae</taxon>
        <taxon>Ascaris</taxon>
    </lineage>
</organism>
<evidence type="ECO:0000313" key="5">
    <source>
        <dbReference type="WBParaSite" id="ALUE_0001686701-mRNA-1"/>
    </source>
</evidence>
<dbReference type="GO" id="GO:0005886">
    <property type="term" value="C:plasma membrane"/>
    <property type="evidence" value="ECO:0007669"/>
    <property type="project" value="TreeGrafter"/>
</dbReference>
<feature type="region of interest" description="Disordered" evidence="3">
    <location>
        <begin position="1"/>
        <end position="70"/>
    </location>
</feature>
<dbReference type="Pfam" id="PF01237">
    <property type="entry name" value="Oxysterol_BP"/>
    <property type="match status" value="1"/>
</dbReference>
<proteinExistence type="inferred from homology"/>
<dbReference type="Proteomes" id="UP000036681">
    <property type="component" value="Unplaced"/>
</dbReference>
<evidence type="ECO:0000313" key="4">
    <source>
        <dbReference type="Proteomes" id="UP000036681"/>
    </source>
</evidence>
<keyword evidence="2" id="KW-0597">Phosphoprotein</keyword>
<evidence type="ECO:0000256" key="2">
    <source>
        <dbReference type="ARBA" id="ARBA00022553"/>
    </source>
</evidence>
<dbReference type="InterPro" id="IPR000648">
    <property type="entry name" value="Oxysterol-bd"/>
</dbReference>
<accession>A0A0M3IF99</accession>
<dbReference type="AlphaFoldDB" id="A0A0M3IF99"/>
<keyword evidence="4" id="KW-1185">Reference proteome</keyword>
<comment type="similarity">
    <text evidence="1">Belongs to the OSBP family.</text>
</comment>
<dbReference type="WBParaSite" id="ALUE_0001686701-mRNA-1">
    <property type="protein sequence ID" value="ALUE_0001686701-mRNA-1"/>
    <property type="gene ID" value="ALUE_0001686701"/>
</dbReference>
<dbReference type="GO" id="GO:0005829">
    <property type="term" value="C:cytosol"/>
    <property type="evidence" value="ECO:0007669"/>
    <property type="project" value="TreeGrafter"/>
</dbReference>
<evidence type="ECO:0000256" key="3">
    <source>
        <dbReference type="SAM" id="MobiDB-lite"/>
    </source>
</evidence>
<reference evidence="5" key="1">
    <citation type="submission" date="2017-02" db="UniProtKB">
        <authorList>
            <consortium name="WormBaseParasite"/>
        </authorList>
    </citation>
    <scope>IDENTIFICATION</scope>
</reference>
<sequence length="111" mass="13509">MHNFTRFAIELNEPEEGVAPTDSRRRPDQRLMEEGRWDDANAVKQRLEELQRHRKSNFEKSHPGEDYSPKWFRLRDENDMADRNDVYEYTNEYWQCKKEGNWNGTIVLFEL</sequence>
<dbReference type="PANTHER" id="PTHR10972:SF205">
    <property type="entry name" value="OXYSTEROL-BINDING PROTEIN 1"/>
    <property type="match status" value="1"/>
</dbReference>
<feature type="compositionally biased region" description="Basic and acidic residues" evidence="3">
    <location>
        <begin position="22"/>
        <end position="70"/>
    </location>
</feature>
<dbReference type="PANTHER" id="PTHR10972">
    <property type="entry name" value="OXYSTEROL-BINDING PROTEIN-RELATED"/>
    <property type="match status" value="1"/>
</dbReference>
<dbReference type="GO" id="GO:0097038">
    <property type="term" value="C:perinuclear endoplasmic reticulum"/>
    <property type="evidence" value="ECO:0007669"/>
    <property type="project" value="TreeGrafter"/>
</dbReference>
<evidence type="ECO:0000256" key="1">
    <source>
        <dbReference type="ARBA" id="ARBA00008842"/>
    </source>
</evidence>
<protein>
    <submittedName>
        <fullName evidence="5">Oxysterol-binding protein</fullName>
    </submittedName>
</protein>